<name>A0A6V1LE96_HETAK</name>
<evidence type="ECO:0000256" key="1">
    <source>
        <dbReference type="SAM" id="MobiDB-lite"/>
    </source>
</evidence>
<gene>
    <name evidence="2" type="ORF">HAKA00212_LOCUS12156</name>
</gene>
<protein>
    <submittedName>
        <fullName evidence="2">Uncharacterized protein</fullName>
    </submittedName>
</protein>
<organism evidence="2">
    <name type="scientific">Heterosigma akashiwo</name>
    <name type="common">Chromophytic alga</name>
    <name type="synonym">Heterosigma carterae</name>
    <dbReference type="NCBI Taxonomy" id="2829"/>
    <lineage>
        <taxon>Eukaryota</taxon>
        <taxon>Sar</taxon>
        <taxon>Stramenopiles</taxon>
        <taxon>Ochrophyta</taxon>
        <taxon>Raphidophyceae</taxon>
        <taxon>Chattonellales</taxon>
        <taxon>Chattonellaceae</taxon>
        <taxon>Heterosigma</taxon>
    </lineage>
</organism>
<reference evidence="2" key="1">
    <citation type="submission" date="2021-01" db="EMBL/GenBank/DDBJ databases">
        <authorList>
            <person name="Corre E."/>
            <person name="Pelletier E."/>
            <person name="Niang G."/>
            <person name="Scheremetjew M."/>
            <person name="Finn R."/>
            <person name="Kale V."/>
            <person name="Holt S."/>
            <person name="Cochrane G."/>
            <person name="Meng A."/>
            <person name="Brown T."/>
            <person name="Cohen L."/>
        </authorList>
    </citation>
    <scope>NUCLEOTIDE SEQUENCE</scope>
    <source>
        <strain evidence="2">CCMP3107</strain>
    </source>
</reference>
<evidence type="ECO:0000313" key="2">
    <source>
        <dbReference type="EMBL" id="CAE0633443.1"/>
    </source>
</evidence>
<feature type="region of interest" description="Disordered" evidence="1">
    <location>
        <begin position="64"/>
        <end position="84"/>
    </location>
</feature>
<dbReference type="EMBL" id="HBIU01026288">
    <property type="protein sequence ID" value="CAE0633443.1"/>
    <property type="molecule type" value="Transcribed_RNA"/>
</dbReference>
<sequence>MKWVLWPRSSRTISCRQLFGREVLSWEKGAGQNGGEEGIRSPNEGAKDAYQMSVEGTAKMVEAARQGTEVEEEHNDQLRKVGRKMKRPKRAFEWVRKESMSCTCHGF</sequence>
<dbReference type="AlphaFoldDB" id="A0A6V1LE96"/>
<proteinExistence type="predicted"/>
<feature type="region of interest" description="Disordered" evidence="1">
    <location>
        <begin position="27"/>
        <end position="47"/>
    </location>
</feature>
<accession>A0A6V1LE96</accession>